<feature type="region of interest" description="Disordered" evidence="1">
    <location>
        <begin position="3005"/>
        <end position="3056"/>
    </location>
</feature>
<proteinExistence type="predicted"/>
<feature type="compositionally biased region" description="Polar residues" evidence="1">
    <location>
        <begin position="2281"/>
        <end position="2291"/>
    </location>
</feature>
<accession>A0AAE1K9R0</accession>
<feature type="compositionally biased region" description="Basic and acidic residues" evidence="1">
    <location>
        <begin position="3009"/>
        <end position="3021"/>
    </location>
</feature>
<feature type="region of interest" description="Disordered" evidence="1">
    <location>
        <begin position="3314"/>
        <end position="3334"/>
    </location>
</feature>
<feature type="signal peptide" evidence="2">
    <location>
        <begin position="1"/>
        <end position="24"/>
    </location>
</feature>
<feature type="compositionally biased region" description="Low complexity" evidence="1">
    <location>
        <begin position="861"/>
        <end position="875"/>
    </location>
</feature>
<feature type="compositionally biased region" description="Polar residues" evidence="1">
    <location>
        <begin position="1473"/>
        <end position="1486"/>
    </location>
</feature>
<feature type="compositionally biased region" description="Polar residues" evidence="1">
    <location>
        <begin position="800"/>
        <end position="811"/>
    </location>
</feature>
<feature type="compositionally biased region" description="Polar residues" evidence="1">
    <location>
        <begin position="684"/>
        <end position="696"/>
    </location>
</feature>
<dbReference type="Proteomes" id="UP001286313">
    <property type="component" value="Unassembled WGS sequence"/>
</dbReference>
<evidence type="ECO:0000256" key="1">
    <source>
        <dbReference type="SAM" id="MobiDB-lite"/>
    </source>
</evidence>
<sequence>MSRLYDIINVLLLLVCVCFLRITAHNQTIDTHNHTAGIHNHTTNIHNYTTNIHNYTTNTHNYTTNTHNYTTTHNHTTNTHNHTPTTHDNTPATHAHTPATHAHTPTTYAHKPITHAHTPATHDHTPATHAYTATSLEGMGDINTEENHTTGSRNMGNETNIVSARHATQKSKKSRLVGKVNKDNQWNPVRPSVLDYIAEIFGDPRQDVSDFDYNELRTGSSNPSRFNSKFLNISTSEPKKVAESRVGSFSARKQDTTLADQESLLLSSGVVTWASVLDPGPTITKRQYPELQTWETVVDEGPTVSIIPYQDFMTWSNLLDIDAGNGATDGPSEDTETSQVPPGYVDQGESDLVAIGSKRPPYKEPYVLPDSNELRNPNTTGSNNNKSSDNSTTTVVNSNPPWFVPNDGLYIITTTRRPFTIPTRTKRPPNRRATIHPYIFSSILKPPFFRPNTLAPFNQRTTTTTTRPSLTQAITSTPEPKEQGTQGPEGAAGIDEVQVGNIDTLLGQSGSVQGTSQLTKVDNTGLPPGGHSEKIRVPIDRYFETTPSTVSISSSPSTYSHPFSPSSSYFSNPTSFHPTYSSTYPSSSPPFLPTPLSPSTFPPSSDTWYSPSHPLHLDTTTQRPLPPLVEDTLTSLSLPSSFVYESTPTPYSSPSTLLYYAASPYVSSSTSTTTSSSILGSYIRPSSNDAITKKTTPSPPRLPWAVVGQGLFVKHTTRRPVPHTPSQSDSPSLSYTHTHSPTHLLDHSQTRPNPQTHLLDHSQTHLLDHSQTRPNPQTHLLDHSQTRPNPQTHLLDHSQTRPSPHTPTDPQSHPVHLKSQIPLTDGLHSNSHKHSHNLTLTQLHALQNSVNNGISTPSRFTATPTPVATPSFTPSSPSPSTPALDTTQQTLHQEVNQNTHHLDLDTQSSPTLTTPFPWSDTLINIGNTQQPPITPPPSTPRLSKPQAHHPFPDLGNDLDSFMGLLLGFPKDEYYTWTTDTDVRTTSVTSEATTNNSLLLETVFDKHSTDSDIKHPDKLTTTPASNTILLRGTSTTVISSQNDDNVDYEPSYVNVLTKDNLILGSKIDHTIPDVNPLSQVIYVTQKLPQRPFVSNDEADSVFNSDTQEDKINQQLPSLTQSSTTTTTPSVTKATTQTSTNSWSLKEWFNSVITQQSIPQVPPPALITTPVFSQAWWDVLSASKITPTQASSSLASSSSSSLIHTPDVASSLNVSSSKPGTFSPTVTPSLSNFPTPTPPVAISSTSVVPVFPLSDDDHPSNHLIPSSSITHNVYSAVPSLTVRPSSESHSPSFITTPKTGVISSNNHESHSSTTRPHSGLSSPGPFPHFLDSYVYPVKPPPINSSLLDFPTPPTSPLPGSVSLLSSHPHFPLRASNSPHYPHLPLVPPSSASSVHNIYPPRPSLVPLRPGSPSLTPSLDESFTSSGKPSVDTKFKPANSGQSWPGKVPITGSSHLGIHQYLQPFPSRHSTFPAVTTTGTRSSNITSHNTHSKVEGVSDISVNTEGFTPKPIQETSQNKKHHPLFLQQPDSLSASPDDHNSSPGTSVSSHTQETIPNFISTNISINKPPAGSLNNDKFSLNSDKEQLNLLPTKVNSEVQRLQAILIGAAQKALPHNTSDEEILMYLLKMMGNDEEISKLPSVVQSHKEDLNKKIQLENGNKEDVKVPVLGQAQKTTRHQAGINITPSHTWLKSGLLKSSILAYSDARSSFTPLIVTRTIPTTFTKTVIVTTVSRAQSRPTSFTTLVEKAITRSQLIPSPLKPAYSYTSTTTESLSLHSSQTRPSPITDIWPKVQTARPDLVPSNQHNVQPMPPSYYGITSSYDEVLELLPFPVHPHPTFRPRTPQLPPNPTNTWPYHHRFSQNQGENNILLSESFGSSSTSFNFGAPGQVWGASSRYPFASPHIGALTSANQQIVPFIENYKPDDQGTIRTTLLSSAFFPHISDNTGTTVTTPTITISTSTEVYSPSTTFPLPSYHQATLVPQEGLNSAHLKQKQLSQVIQRMLQRHISGDTLTSGYSSTQLGPLETLADNIAEVLLANPSGLTSLGLQDLDDNGSKKGFAALEQVLGTLLPQNGTRVEVNPNTSILQQVLHQLTGSPHLTQPYTTPDLSTRNHPVTLSSNPLYTWSSVSSLQPLLSPRPPRFPPPLPLPLPSTWERKRPSGISRVPQPVFLSHDASDVKAASQAQSDAFSASLTTSVQTTTNAPTSLAVTTTTITIHATSTTVLPALTTTITNLTPTRSYTTYSTLLFYPTSHVIASDGILSVSTVLLSLTTTSSVYPRVTQKDSQPSSNPGEKSSFVDDVSVTSGSPISLFSSFAPLPATVTVSVLPSNDPLVEPQYNSYTASNTASSATFTLPLIYSSFSTAISYLSQQTGFPNNKPRPLGRPTLPFSSHVPLPATVTVSVFPSNDLLVGSQYTTPGVANIASSTTFTLPLTHSLLSATYPELPQFENIQNNRPGEVPSLARPLSIASSYPLLPFASYVPLPATVTVPLFSPNGPQYTTTQEGFSTGPSTSSTASPSRPTFPAVYPWLSPLDNQPGNNKPWEKSSVIGPLSVTRGSSISQFSSFVPLPATVTVSVLSSYKPLVEPQYNTYATYNTASSTTFPLPLIHSSFSASYPELSELESIRNNNPVQESSFPGPLSTANVRPLTPFTSYAPLPATVTVSLLSAYNPLLESQYTVTSLRTASTPSLQSEIYHTQSVFYPTTLPLPTLSQLPHNFLANGNSTPSSDVQSNTPVSDIQSSTPTSDIQYFTPSSAHTVKDLSYQVLQLQRLVLELFQGKYDNLNSSVSLFPSVWEVKDRPSYVGSTTSSYTTTTIPIIASETHHFSYPTAVSFPDGPALSINTFPVGSKTAHPSSTTITITATILPTTDLPVWNSGAISQSISPTITTLTTVVPSTTTTTRIQENSNVTSFKPPVDEDLKPSVIGEKLTNLVDQMNKVTLSLGVNAPTTTTPDLPTEPKNVTRVALELLEEAIGILRERYGFLSEISEVERMQEILNTLLQTAIQPQDSGTHDTKIQDEQNSKDPNQVQLSQDFNRTQGYDGLKTSNNSQQSQLSSVFTTPTPWTTAQQFFVIHPSALPSTQSSSSFHPPSHGPYDLFPLLKPVSKPGGINSESLTNTPLTQTPDPYNYPYTTPNHPHDNYHGQKYHGHTHSSLDSHLSHPTLSQPSPDSRPITTNPISSLLISSSTSFVTPRPPLDSFLSSPSPAQHNFALAHPSALSLPSHKPYLERPHTSLTLSETQGHFPYQNKYPAFLGHTYHPITHTQDSDTLVGGGGGGYQSSAKPGYVDFGVPGYESGYPVPQEDAIVAADFIKHKDPESSEDSTGPEDLPSTGVSRCGEVGRAKITNFINPSYPYPDRGASTCVFRLLLTDPTVCQ</sequence>
<feature type="compositionally biased region" description="Low complexity" evidence="1">
    <location>
        <begin position="376"/>
        <end position="399"/>
    </location>
</feature>
<feature type="region of interest" description="Disordered" evidence="1">
    <location>
        <begin position="323"/>
        <end position="400"/>
    </location>
</feature>
<feature type="region of interest" description="Disordered" evidence="1">
    <location>
        <begin position="2277"/>
        <end position="2297"/>
    </location>
</feature>
<feature type="region of interest" description="Disordered" evidence="1">
    <location>
        <begin position="850"/>
        <end position="886"/>
    </location>
</feature>
<feature type="compositionally biased region" description="Polar residues" evidence="1">
    <location>
        <begin position="850"/>
        <end position="860"/>
    </location>
</feature>
<keyword evidence="4" id="KW-1185">Reference proteome</keyword>
<keyword evidence="2" id="KW-0732">Signal</keyword>
<feature type="compositionally biased region" description="Pro residues" evidence="1">
    <location>
        <begin position="587"/>
        <end position="596"/>
    </location>
</feature>
<feature type="region of interest" description="Disordered" evidence="1">
    <location>
        <begin position="1402"/>
        <end position="1443"/>
    </location>
</feature>
<feature type="region of interest" description="Disordered" evidence="1">
    <location>
        <begin position="509"/>
        <end position="534"/>
    </location>
</feature>
<feature type="compositionally biased region" description="Low complexity" evidence="1">
    <location>
        <begin position="1116"/>
        <end position="1133"/>
    </location>
</feature>
<feature type="compositionally biased region" description="Polar residues" evidence="1">
    <location>
        <begin position="509"/>
        <end position="522"/>
    </location>
</feature>
<feature type="region of interest" description="Disordered" evidence="1">
    <location>
        <begin position="1283"/>
        <end position="1321"/>
    </location>
</feature>
<comment type="caution">
    <text evidence="3">The sequence shown here is derived from an EMBL/GenBank/DDBJ whole genome shotgun (WGS) entry which is preliminary data.</text>
</comment>
<dbReference type="EMBL" id="JAWQEG010002833">
    <property type="protein sequence ID" value="KAK3869451.1"/>
    <property type="molecule type" value="Genomic_DNA"/>
</dbReference>
<feature type="compositionally biased region" description="Polar residues" evidence="1">
    <location>
        <begin position="3022"/>
        <end position="3037"/>
    </location>
</feature>
<name>A0AAE1K9R0_PETCI</name>
<feature type="region of interest" description="Disordered" evidence="1">
    <location>
        <begin position="2719"/>
        <end position="2743"/>
    </location>
</feature>
<feature type="region of interest" description="Disordered" evidence="1">
    <location>
        <begin position="925"/>
        <end position="949"/>
    </location>
</feature>
<feature type="compositionally biased region" description="Low complexity" evidence="1">
    <location>
        <begin position="3122"/>
        <end position="3134"/>
    </location>
</feature>
<feature type="compositionally biased region" description="Polar residues" evidence="1">
    <location>
        <begin position="3164"/>
        <end position="3176"/>
    </location>
</feature>
<feature type="compositionally biased region" description="Basic and acidic residues" evidence="1">
    <location>
        <begin position="758"/>
        <end position="771"/>
    </location>
</feature>
<feature type="region of interest" description="Disordered" evidence="1">
    <location>
        <begin position="579"/>
        <end position="605"/>
    </location>
</feature>
<feature type="compositionally biased region" description="Polar residues" evidence="1">
    <location>
        <begin position="1283"/>
        <end position="1300"/>
    </location>
</feature>
<evidence type="ECO:0000313" key="4">
    <source>
        <dbReference type="Proteomes" id="UP001286313"/>
    </source>
</evidence>
<feature type="region of interest" description="Disordered" evidence="1">
    <location>
        <begin position="75"/>
        <end position="102"/>
    </location>
</feature>
<feature type="region of interest" description="Disordered" evidence="1">
    <location>
        <begin position="3107"/>
        <end position="3176"/>
    </location>
</feature>
<feature type="region of interest" description="Disordered" evidence="1">
    <location>
        <begin position="1111"/>
        <end position="1133"/>
    </location>
</feature>
<organism evidence="3 4">
    <name type="scientific">Petrolisthes cinctipes</name>
    <name type="common">Flat porcelain crab</name>
    <dbReference type="NCBI Taxonomy" id="88211"/>
    <lineage>
        <taxon>Eukaryota</taxon>
        <taxon>Metazoa</taxon>
        <taxon>Ecdysozoa</taxon>
        <taxon>Arthropoda</taxon>
        <taxon>Crustacea</taxon>
        <taxon>Multicrustacea</taxon>
        <taxon>Malacostraca</taxon>
        <taxon>Eumalacostraca</taxon>
        <taxon>Eucarida</taxon>
        <taxon>Decapoda</taxon>
        <taxon>Pleocyemata</taxon>
        <taxon>Anomura</taxon>
        <taxon>Galatheoidea</taxon>
        <taxon>Porcellanidae</taxon>
        <taxon>Petrolisthes</taxon>
    </lineage>
</organism>
<feature type="compositionally biased region" description="Polar residues" evidence="1">
    <location>
        <begin position="1538"/>
        <end position="1548"/>
    </location>
</feature>
<evidence type="ECO:0000256" key="2">
    <source>
        <dbReference type="SAM" id="SignalP"/>
    </source>
</evidence>
<feature type="non-terminal residue" evidence="3">
    <location>
        <position position="1"/>
    </location>
</feature>
<feature type="region of interest" description="Disordered" evidence="1">
    <location>
        <begin position="716"/>
        <end position="817"/>
    </location>
</feature>
<feature type="region of interest" description="Disordered" evidence="1">
    <location>
        <begin position="670"/>
        <end position="704"/>
    </location>
</feature>
<evidence type="ECO:0000313" key="3">
    <source>
        <dbReference type="EMBL" id="KAK3869451.1"/>
    </source>
</evidence>
<protein>
    <submittedName>
        <fullName evidence="3">Uncharacterized protein</fullName>
    </submittedName>
</protein>
<feature type="chain" id="PRO_5042013131" evidence="2">
    <location>
        <begin position="25"/>
        <end position="3374"/>
    </location>
</feature>
<feature type="region of interest" description="Disordered" evidence="1">
    <location>
        <begin position="1473"/>
        <end position="1548"/>
    </location>
</feature>
<feature type="compositionally biased region" description="Polar residues" evidence="1">
    <location>
        <begin position="1410"/>
        <end position="1425"/>
    </location>
</feature>
<feature type="compositionally biased region" description="Low complexity" evidence="1">
    <location>
        <begin position="3045"/>
        <end position="3055"/>
    </location>
</feature>
<gene>
    <name evidence="3" type="ORF">Pcinc_025221</name>
</gene>
<feature type="compositionally biased region" description="Polar residues" evidence="1">
    <location>
        <begin position="3110"/>
        <end position="3121"/>
    </location>
</feature>
<feature type="compositionally biased region" description="Low complexity" evidence="1">
    <location>
        <begin position="2503"/>
        <end position="2518"/>
    </location>
</feature>
<feature type="compositionally biased region" description="Polar residues" evidence="1">
    <location>
        <begin position="724"/>
        <end position="741"/>
    </location>
</feature>
<feature type="region of interest" description="Disordered" evidence="1">
    <location>
        <begin position="2496"/>
        <end position="2518"/>
    </location>
</feature>
<reference evidence="3" key="1">
    <citation type="submission" date="2023-10" db="EMBL/GenBank/DDBJ databases">
        <title>Genome assemblies of two species of porcelain crab, Petrolisthes cinctipes and Petrolisthes manimaculis (Anomura: Porcellanidae).</title>
        <authorList>
            <person name="Angst P."/>
        </authorList>
    </citation>
    <scope>NUCLEOTIDE SEQUENCE</scope>
    <source>
        <strain evidence="3">PB745_01</strain>
        <tissue evidence="3">Gill</tissue>
    </source>
</reference>
<feature type="compositionally biased region" description="Low complexity" evidence="1">
    <location>
        <begin position="1301"/>
        <end position="1312"/>
    </location>
</feature>